<dbReference type="Proteomes" id="UP000254893">
    <property type="component" value="Unassembled WGS sequence"/>
</dbReference>
<accession>A0A380CNN4</accession>
<dbReference type="PROSITE" id="PS51257">
    <property type="entry name" value="PROKAR_LIPOPROTEIN"/>
    <property type="match status" value="1"/>
</dbReference>
<organism evidence="1 2">
    <name type="scientific">Sphingobacterium spiritivorum</name>
    <name type="common">Flavobacterium spiritivorum</name>
    <dbReference type="NCBI Taxonomy" id="258"/>
    <lineage>
        <taxon>Bacteria</taxon>
        <taxon>Pseudomonadati</taxon>
        <taxon>Bacteroidota</taxon>
        <taxon>Sphingobacteriia</taxon>
        <taxon>Sphingobacteriales</taxon>
        <taxon>Sphingobacteriaceae</taxon>
        <taxon>Sphingobacterium</taxon>
    </lineage>
</organism>
<sequence>MTKTLYHFAAITICTLCVSLTSCQNNSKSYSLSLQDSSETNSALSLPLSYRNIETEGFIIGDQVALLNDSLQATDTISAEGKLVKISGISEQFYPLTLTDTSICNKYSYVRIQIQDEQSIISGKYIYSATSDEAPKEIQIEKDKYSFVRLENYNALSDTSATCDLHTPLLFSNSGDNYKGLLKLVNNDIYQSEYPYFELMANAIAHDVITEINTKGDQLILHIRRTGKQSLANIVVAIKKDALNGYNAEVKSIENLR</sequence>
<dbReference type="RefSeq" id="WP_258862370.1">
    <property type="nucleotide sequence ID" value="NZ_UGYW01000002.1"/>
</dbReference>
<proteinExistence type="predicted"/>
<name>A0A380CNN4_SPHSI</name>
<protein>
    <submittedName>
        <fullName evidence="1">Uncharacterized protein</fullName>
    </submittedName>
</protein>
<gene>
    <name evidence="1" type="ORF">NCTC11388_03707</name>
</gene>
<dbReference type="AlphaFoldDB" id="A0A380CNN4"/>
<evidence type="ECO:0000313" key="1">
    <source>
        <dbReference type="EMBL" id="SUJ24870.1"/>
    </source>
</evidence>
<reference evidence="1 2" key="1">
    <citation type="submission" date="2018-06" db="EMBL/GenBank/DDBJ databases">
        <authorList>
            <consortium name="Pathogen Informatics"/>
            <person name="Doyle S."/>
        </authorList>
    </citation>
    <scope>NUCLEOTIDE SEQUENCE [LARGE SCALE GENOMIC DNA]</scope>
    <source>
        <strain evidence="1 2">NCTC11388</strain>
    </source>
</reference>
<dbReference type="EMBL" id="UGYW01000002">
    <property type="protein sequence ID" value="SUJ24870.1"/>
    <property type="molecule type" value="Genomic_DNA"/>
</dbReference>
<evidence type="ECO:0000313" key="2">
    <source>
        <dbReference type="Proteomes" id="UP000254893"/>
    </source>
</evidence>